<dbReference type="CDD" id="cd01672">
    <property type="entry name" value="TMPK"/>
    <property type="match status" value="1"/>
</dbReference>
<evidence type="ECO:0000256" key="5">
    <source>
        <dbReference type="ARBA" id="ARBA00022777"/>
    </source>
</evidence>
<comment type="function">
    <text evidence="8">Phosphorylation of dTMP to form dTDP in both de novo and salvage pathways of dTTP synthesis.</text>
</comment>
<dbReference type="InterPro" id="IPR018095">
    <property type="entry name" value="Thymidylate_kin_CS"/>
</dbReference>
<dbReference type="EMBL" id="CP042467">
    <property type="protein sequence ID" value="QED28666.1"/>
    <property type="molecule type" value="Genomic_DNA"/>
</dbReference>
<keyword evidence="6 8" id="KW-0067">ATP-binding</keyword>
<comment type="similarity">
    <text evidence="1 8">Belongs to the thymidylate kinase family.</text>
</comment>
<dbReference type="HAMAP" id="MF_00165">
    <property type="entry name" value="Thymidylate_kinase"/>
    <property type="match status" value="1"/>
</dbReference>
<keyword evidence="4 8" id="KW-0547">Nucleotide-binding</keyword>
<keyword evidence="2 8" id="KW-0808">Transferase</keyword>
<reference evidence="10 11" key="1">
    <citation type="submission" date="2019-08" db="EMBL/GenBank/DDBJ databases">
        <authorList>
            <person name="Liang Q."/>
        </authorList>
    </citation>
    <scope>NUCLEOTIDE SEQUENCE [LARGE SCALE GENOMIC DNA]</scope>
    <source>
        <strain evidence="10 11">V1718</strain>
    </source>
</reference>
<dbReference type="RefSeq" id="WP_146961296.1">
    <property type="nucleotide sequence ID" value="NZ_CP042467.1"/>
</dbReference>
<evidence type="ECO:0000259" key="9">
    <source>
        <dbReference type="Pfam" id="PF02223"/>
    </source>
</evidence>
<organism evidence="10 11">
    <name type="scientific">Microvenator marinus</name>
    <dbReference type="NCBI Taxonomy" id="2600177"/>
    <lineage>
        <taxon>Bacteria</taxon>
        <taxon>Deltaproteobacteria</taxon>
        <taxon>Bradymonadales</taxon>
        <taxon>Microvenatoraceae</taxon>
        <taxon>Microvenator</taxon>
    </lineage>
</organism>
<dbReference type="GO" id="GO:0006233">
    <property type="term" value="P:dTDP biosynthetic process"/>
    <property type="evidence" value="ECO:0007669"/>
    <property type="project" value="InterPro"/>
</dbReference>
<evidence type="ECO:0000256" key="3">
    <source>
        <dbReference type="ARBA" id="ARBA00022727"/>
    </source>
</evidence>
<feature type="domain" description="Thymidylate kinase-like" evidence="9">
    <location>
        <begin position="7"/>
        <end position="202"/>
    </location>
</feature>
<evidence type="ECO:0000256" key="8">
    <source>
        <dbReference type="HAMAP-Rule" id="MF_00165"/>
    </source>
</evidence>
<dbReference type="Gene3D" id="3.40.50.300">
    <property type="entry name" value="P-loop containing nucleotide triphosphate hydrolases"/>
    <property type="match status" value="1"/>
</dbReference>
<dbReference type="SUPFAM" id="SSF52540">
    <property type="entry name" value="P-loop containing nucleoside triphosphate hydrolases"/>
    <property type="match status" value="1"/>
</dbReference>
<gene>
    <name evidence="8 10" type="primary">tmk</name>
    <name evidence="10" type="ORF">FRD01_15765</name>
</gene>
<dbReference type="PANTHER" id="PTHR10344">
    <property type="entry name" value="THYMIDYLATE KINASE"/>
    <property type="match status" value="1"/>
</dbReference>
<evidence type="ECO:0000256" key="6">
    <source>
        <dbReference type="ARBA" id="ARBA00022840"/>
    </source>
</evidence>
<evidence type="ECO:0000256" key="1">
    <source>
        <dbReference type="ARBA" id="ARBA00009776"/>
    </source>
</evidence>
<dbReference type="GO" id="GO:0006227">
    <property type="term" value="P:dUDP biosynthetic process"/>
    <property type="evidence" value="ECO:0007669"/>
    <property type="project" value="TreeGrafter"/>
</dbReference>
<dbReference type="InterPro" id="IPR039430">
    <property type="entry name" value="Thymidylate_kin-like_dom"/>
</dbReference>
<dbReference type="GO" id="GO:0004798">
    <property type="term" value="F:dTMP kinase activity"/>
    <property type="evidence" value="ECO:0007669"/>
    <property type="project" value="UniProtKB-UniRule"/>
</dbReference>
<keyword evidence="11" id="KW-1185">Reference proteome</keyword>
<evidence type="ECO:0000313" key="11">
    <source>
        <dbReference type="Proteomes" id="UP000321595"/>
    </source>
</evidence>
<dbReference type="InterPro" id="IPR027417">
    <property type="entry name" value="P-loop_NTPase"/>
</dbReference>
<keyword evidence="5 8" id="KW-0418">Kinase</keyword>
<dbReference type="InterPro" id="IPR018094">
    <property type="entry name" value="Thymidylate_kinase"/>
</dbReference>
<evidence type="ECO:0000256" key="2">
    <source>
        <dbReference type="ARBA" id="ARBA00022679"/>
    </source>
</evidence>
<keyword evidence="3 8" id="KW-0545">Nucleotide biosynthesis</keyword>
<dbReference type="OrthoDB" id="9774907at2"/>
<dbReference type="NCBIfam" id="TIGR00041">
    <property type="entry name" value="DTMP_kinase"/>
    <property type="match status" value="1"/>
</dbReference>
<dbReference type="Proteomes" id="UP000321595">
    <property type="component" value="Chromosome"/>
</dbReference>
<dbReference type="GO" id="GO:0006235">
    <property type="term" value="P:dTTP biosynthetic process"/>
    <property type="evidence" value="ECO:0007669"/>
    <property type="project" value="UniProtKB-UniRule"/>
</dbReference>
<dbReference type="PANTHER" id="PTHR10344:SF4">
    <property type="entry name" value="UMP-CMP KINASE 2, MITOCHONDRIAL"/>
    <property type="match status" value="1"/>
</dbReference>
<comment type="catalytic activity">
    <reaction evidence="7 8">
        <text>dTMP + ATP = dTDP + ADP</text>
        <dbReference type="Rhea" id="RHEA:13517"/>
        <dbReference type="ChEBI" id="CHEBI:30616"/>
        <dbReference type="ChEBI" id="CHEBI:58369"/>
        <dbReference type="ChEBI" id="CHEBI:63528"/>
        <dbReference type="ChEBI" id="CHEBI:456216"/>
        <dbReference type="EC" id="2.7.4.9"/>
    </reaction>
</comment>
<name>A0A5B8XYD4_9DELT</name>
<sequence>MSLFVVFEGLDGAGTTTQTQLMVEALRQSDRPAIQTREPSDGPIGVLIRQMLSMRVVSRLPQGFEPVNRESLALLFAADRLDHVQNTVVPALHEGKVVISDRYYASSFVYQGDVDESEHFDVAWVRELNSRARRPDLTIFLEAPVDVCLERMGSRAQRDIYETQEKLTRLHGRYAQVMSLLEEAGEPILRLDATQDIGTIHARCLQEILSHLAD</sequence>
<dbReference type="EC" id="2.7.4.9" evidence="8"/>
<accession>A0A5B8XYD4</accession>
<proteinExistence type="inferred from homology"/>
<dbReference type="GO" id="GO:0005524">
    <property type="term" value="F:ATP binding"/>
    <property type="evidence" value="ECO:0007669"/>
    <property type="project" value="UniProtKB-UniRule"/>
</dbReference>
<comment type="caution">
    <text evidence="8">Lacks conserved residue(s) required for the propagation of feature annotation.</text>
</comment>
<evidence type="ECO:0000256" key="7">
    <source>
        <dbReference type="ARBA" id="ARBA00048743"/>
    </source>
</evidence>
<evidence type="ECO:0000256" key="4">
    <source>
        <dbReference type="ARBA" id="ARBA00022741"/>
    </source>
</evidence>
<dbReference type="KEGG" id="bbae:FRD01_15765"/>
<protein>
    <recommendedName>
        <fullName evidence="8">Thymidylate kinase</fullName>
        <ecNumber evidence="8">2.7.4.9</ecNumber>
    </recommendedName>
    <alternativeName>
        <fullName evidence="8">dTMP kinase</fullName>
    </alternativeName>
</protein>
<dbReference type="PROSITE" id="PS01331">
    <property type="entry name" value="THYMIDYLATE_KINASE"/>
    <property type="match status" value="1"/>
</dbReference>
<dbReference type="Pfam" id="PF02223">
    <property type="entry name" value="Thymidylate_kin"/>
    <property type="match status" value="1"/>
</dbReference>
<evidence type="ECO:0000313" key="10">
    <source>
        <dbReference type="EMBL" id="QED28666.1"/>
    </source>
</evidence>
<dbReference type="GO" id="GO:0005737">
    <property type="term" value="C:cytoplasm"/>
    <property type="evidence" value="ECO:0007669"/>
    <property type="project" value="TreeGrafter"/>
</dbReference>
<dbReference type="AlphaFoldDB" id="A0A5B8XYD4"/>